<evidence type="ECO:0000256" key="5">
    <source>
        <dbReference type="ARBA" id="ARBA00022833"/>
    </source>
</evidence>
<dbReference type="PIRSF" id="PIRSF026671">
    <property type="entry name" value="AA_dipeptidase"/>
    <property type="match status" value="1"/>
</dbReference>
<dbReference type="HAMAP" id="MF_01924">
    <property type="entry name" value="A_A_dipeptidase"/>
    <property type="match status" value="1"/>
</dbReference>
<evidence type="ECO:0000256" key="2">
    <source>
        <dbReference type="ARBA" id="ARBA00022670"/>
    </source>
</evidence>
<feature type="binding site" evidence="9">
    <location>
        <position position="137"/>
    </location>
    <ligand>
        <name>Zn(2+)</name>
        <dbReference type="ChEBI" id="CHEBI:29105"/>
        <note>catalytic</note>
    </ligand>
</feature>
<dbReference type="GO" id="GO:0008237">
    <property type="term" value="F:metallopeptidase activity"/>
    <property type="evidence" value="ECO:0007669"/>
    <property type="project" value="UniProtKB-KW"/>
</dbReference>
<evidence type="ECO:0000256" key="1">
    <source>
        <dbReference type="ARBA" id="ARBA00001362"/>
    </source>
</evidence>
<evidence type="ECO:0000256" key="6">
    <source>
        <dbReference type="ARBA" id="ARBA00022997"/>
    </source>
</evidence>
<comment type="cofactor">
    <cofactor evidence="9">
        <name>Zn(2+)</name>
        <dbReference type="ChEBI" id="CHEBI:29105"/>
    </cofactor>
    <text evidence="9">Binds 1 zinc ion per subunit.</text>
</comment>
<name>A0A7X4YCF0_9BACT</name>
<accession>A0A7X4YCF0</accession>
<evidence type="ECO:0000256" key="7">
    <source>
        <dbReference type="ARBA" id="ARBA00023049"/>
    </source>
</evidence>
<comment type="catalytic activity">
    <reaction evidence="1 9 10">
        <text>D-alanyl-D-alanine + H2O = 2 D-alanine</text>
        <dbReference type="Rhea" id="RHEA:20661"/>
        <dbReference type="ChEBI" id="CHEBI:15377"/>
        <dbReference type="ChEBI" id="CHEBI:57416"/>
        <dbReference type="ChEBI" id="CHEBI:57822"/>
        <dbReference type="EC" id="3.4.13.22"/>
    </reaction>
</comment>
<feature type="signal peptide" evidence="11">
    <location>
        <begin position="1"/>
        <end position="21"/>
    </location>
</feature>
<evidence type="ECO:0000256" key="4">
    <source>
        <dbReference type="ARBA" id="ARBA00022801"/>
    </source>
</evidence>
<keyword evidence="2 9" id="KW-0645">Protease</keyword>
<gene>
    <name evidence="12" type="primary">ddpX</name>
    <name evidence="12" type="ORF">GTZ93_20335</name>
</gene>
<proteinExistence type="inferred from homology"/>
<dbReference type="EMBL" id="JAAAPK010000005">
    <property type="protein sequence ID" value="NBC42154.1"/>
    <property type="molecule type" value="Genomic_DNA"/>
</dbReference>
<dbReference type="RefSeq" id="WP_139915711.1">
    <property type="nucleotide sequence ID" value="NZ_CBCSLE010000018.1"/>
</dbReference>
<keyword evidence="8 10" id="KW-0961">Cell wall biogenesis/degradation</keyword>
<evidence type="ECO:0000256" key="11">
    <source>
        <dbReference type="SAM" id="SignalP"/>
    </source>
</evidence>
<dbReference type="GO" id="GO:0006508">
    <property type="term" value="P:proteolysis"/>
    <property type="evidence" value="ECO:0007669"/>
    <property type="project" value="UniProtKB-KW"/>
</dbReference>
<dbReference type="InterPro" id="IPR009045">
    <property type="entry name" value="Zn_M74/Hedgehog-like"/>
</dbReference>
<sequence>MRAAAGLTLSLALLGGSPVLAEDAKAAKPKPAAPKVELVDATTVIPDLVLDLRYATKDNFLKRQVYPDGARCLLLPDSVKRLTQAADALRPLGYRLKVFDCYRPRAVQYEMWKILPKPGYVADPRKGSNHNRGGAVDLTLVTKDGAEVEMPTPFDDFTPAAHHGYTGGTPASREHREVLRKAMEGAGFQRNRMEWWHYDLPGATKLPVLDVPFTPAE</sequence>
<keyword evidence="11" id="KW-0732">Signal</keyword>
<feature type="binding site" evidence="9">
    <location>
        <position position="197"/>
    </location>
    <ligand>
        <name>Zn(2+)</name>
        <dbReference type="ChEBI" id="CHEBI:29105"/>
        <note>catalytic</note>
    </ligand>
</feature>
<dbReference type="Pfam" id="PF01427">
    <property type="entry name" value="Peptidase_M15"/>
    <property type="match status" value="1"/>
</dbReference>
<evidence type="ECO:0000256" key="9">
    <source>
        <dbReference type="HAMAP-Rule" id="MF_01924"/>
    </source>
</evidence>
<feature type="active site" description="Proton donor/acceptor" evidence="9">
    <location>
        <position position="194"/>
    </location>
</feature>
<dbReference type="EC" id="3.4.13.22" evidence="9 10"/>
<evidence type="ECO:0000313" key="12">
    <source>
        <dbReference type="EMBL" id="NBC42154.1"/>
    </source>
</evidence>
<evidence type="ECO:0000256" key="10">
    <source>
        <dbReference type="PIRNR" id="PIRNR026671"/>
    </source>
</evidence>
<dbReference type="Proteomes" id="UP000537825">
    <property type="component" value="Unassembled WGS sequence"/>
</dbReference>
<reference evidence="12 13" key="1">
    <citation type="submission" date="2020-01" db="EMBL/GenBank/DDBJ databases">
        <title>The draft genome sequence of Corallococcus exiguus DSM 14696.</title>
        <authorList>
            <person name="Zhang X."/>
            <person name="Zhu H."/>
        </authorList>
    </citation>
    <scope>NUCLEOTIDE SEQUENCE [LARGE SCALE GENOMIC DNA]</scope>
    <source>
        <strain evidence="12 13">DSM 14696</strain>
    </source>
</reference>
<evidence type="ECO:0000313" key="13">
    <source>
        <dbReference type="Proteomes" id="UP000537825"/>
    </source>
</evidence>
<dbReference type="Gene3D" id="3.30.1380.10">
    <property type="match status" value="1"/>
</dbReference>
<keyword evidence="5 9" id="KW-0862">Zinc</keyword>
<dbReference type="SUPFAM" id="SSF55166">
    <property type="entry name" value="Hedgehog/DD-peptidase"/>
    <property type="match status" value="1"/>
</dbReference>
<dbReference type="InterPro" id="IPR000755">
    <property type="entry name" value="A_A_dipeptidase"/>
</dbReference>
<keyword evidence="4 9" id="KW-0378">Hydrolase</keyword>
<dbReference type="GO" id="GO:0160237">
    <property type="term" value="F:D-Ala-D-Ala dipeptidase activity"/>
    <property type="evidence" value="ECO:0007669"/>
    <property type="project" value="UniProtKB-EC"/>
</dbReference>
<keyword evidence="7 9" id="KW-0482">Metalloprotease</keyword>
<feature type="site" description="Transition state stabilizer" evidence="9">
    <location>
        <position position="103"/>
    </location>
</feature>
<keyword evidence="3 9" id="KW-0479">Metal-binding</keyword>
<dbReference type="AlphaFoldDB" id="A0A7X4YCF0"/>
<keyword evidence="6 9" id="KW-0224">Dipeptidase</keyword>
<organism evidence="12 13">
    <name type="scientific">Corallococcus exiguus</name>
    <dbReference type="NCBI Taxonomy" id="83462"/>
    <lineage>
        <taxon>Bacteria</taxon>
        <taxon>Pseudomonadati</taxon>
        <taxon>Myxococcota</taxon>
        <taxon>Myxococcia</taxon>
        <taxon>Myxococcales</taxon>
        <taxon>Cystobacterineae</taxon>
        <taxon>Myxococcaceae</taxon>
        <taxon>Corallococcus</taxon>
    </lineage>
</organism>
<keyword evidence="13" id="KW-1185">Reference proteome</keyword>
<feature type="chain" id="PRO_5031306437" description="D-alanyl-D-alanine dipeptidase" evidence="11">
    <location>
        <begin position="22"/>
        <end position="217"/>
    </location>
</feature>
<comment type="similarity">
    <text evidence="9 10">Belongs to the peptidase M15D family.</text>
</comment>
<protein>
    <recommendedName>
        <fullName evidence="9 10">D-alanyl-D-alanine dipeptidase</fullName>
        <shortName evidence="9 10">D-Ala-D-Ala dipeptidase</shortName>
        <ecNumber evidence="9 10">3.4.13.22</ecNumber>
    </recommendedName>
</protein>
<comment type="caution">
    <text evidence="12">The sequence shown here is derived from an EMBL/GenBank/DDBJ whole genome shotgun (WGS) entry which is preliminary data.</text>
</comment>
<dbReference type="CDD" id="cd14840">
    <property type="entry name" value="D-Ala-D-Ala_dipeptidase_Aad"/>
    <property type="match status" value="1"/>
</dbReference>
<dbReference type="PANTHER" id="PTHR43126:SF1">
    <property type="entry name" value="D-ALANYL-D-ALANINE DIPEPTIDASE"/>
    <property type="match status" value="1"/>
</dbReference>
<evidence type="ECO:0000256" key="3">
    <source>
        <dbReference type="ARBA" id="ARBA00022723"/>
    </source>
</evidence>
<evidence type="ECO:0000256" key="8">
    <source>
        <dbReference type="ARBA" id="ARBA00023316"/>
    </source>
</evidence>
<dbReference type="PANTHER" id="PTHR43126">
    <property type="entry name" value="D-ALANYL-D-ALANINE DIPEPTIDASE"/>
    <property type="match status" value="1"/>
</dbReference>
<feature type="binding site" evidence="9">
    <location>
        <position position="130"/>
    </location>
    <ligand>
        <name>Zn(2+)</name>
        <dbReference type="ChEBI" id="CHEBI:29105"/>
        <note>catalytic</note>
    </ligand>
</feature>
<dbReference type="NCBIfam" id="NF007557">
    <property type="entry name" value="PRK10178.1"/>
    <property type="match status" value="1"/>
</dbReference>
<comment type="function">
    <text evidence="9 10">Catalyzes hydrolysis of the D-alanyl-D-alanine dipeptide.</text>
</comment>
<dbReference type="GO" id="GO:0071555">
    <property type="term" value="P:cell wall organization"/>
    <property type="evidence" value="ECO:0007669"/>
    <property type="project" value="UniProtKB-KW"/>
</dbReference>
<dbReference type="GO" id="GO:0008270">
    <property type="term" value="F:zinc ion binding"/>
    <property type="evidence" value="ECO:0007669"/>
    <property type="project" value="UniProtKB-UniRule"/>
</dbReference>